<gene>
    <name evidence="1" type="ORF">ADEAN_000122300</name>
</gene>
<sequence length="105" mass="12060">MHYAHVVMQESDPYYNQRHQVNEVRTEAFANGEIPVSGARENPLRNARPYGDGVQQQMMMQQHMMMQQQYMQQQLMMQHQMMMGGYGNGNGGQGGMGYNNQMGPQ</sequence>
<evidence type="ECO:0000313" key="2">
    <source>
        <dbReference type="Proteomes" id="UP000515908"/>
    </source>
</evidence>
<evidence type="ECO:0000313" key="1">
    <source>
        <dbReference type="EMBL" id="CAD2213780.1"/>
    </source>
</evidence>
<keyword evidence="2" id="KW-1185">Reference proteome</keyword>
<protein>
    <submittedName>
        <fullName evidence="1">Uncharacterized protein</fullName>
    </submittedName>
</protein>
<accession>A0A7G2C212</accession>
<organism evidence="1 2">
    <name type="scientific">Angomonas deanei</name>
    <dbReference type="NCBI Taxonomy" id="59799"/>
    <lineage>
        <taxon>Eukaryota</taxon>
        <taxon>Discoba</taxon>
        <taxon>Euglenozoa</taxon>
        <taxon>Kinetoplastea</taxon>
        <taxon>Metakinetoplastina</taxon>
        <taxon>Trypanosomatida</taxon>
        <taxon>Trypanosomatidae</taxon>
        <taxon>Strigomonadinae</taxon>
        <taxon>Angomonas</taxon>
    </lineage>
</organism>
<proteinExistence type="predicted"/>
<dbReference type="AlphaFoldDB" id="A0A7G2C212"/>
<dbReference type="VEuPathDB" id="TriTrypDB:ADEAN_000122300"/>
<reference evidence="1 2" key="1">
    <citation type="submission" date="2020-08" db="EMBL/GenBank/DDBJ databases">
        <authorList>
            <person name="Newling K."/>
            <person name="Davey J."/>
            <person name="Forrester S."/>
        </authorList>
    </citation>
    <scope>NUCLEOTIDE SEQUENCE [LARGE SCALE GENOMIC DNA]</scope>
    <source>
        <strain evidence="2">Crithidia deanei Carvalho (ATCC PRA-265)</strain>
    </source>
</reference>
<name>A0A7G2C212_9TRYP</name>
<dbReference type="Proteomes" id="UP000515908">
    <property type="component" value="Chromosome 02"/>
</dbReference>
<dbReference type="EMBL" id="LR877146">
    <property type="protein sequence ID" value="CAD2213780.1"/>
    <property type="molecule type" value="Genomic_DNA"/>
</dbReference>